<evidence type="ECO:0000313" key="2">
    <source>
        <dbReference type="Proteomes" id="UP000233469"/>
    </source>
</evidence>
<dbReference type="AlphaFoldDB" id="A0A2N1M1N4"/>
<accession>A0A2N1M1N4</accession>
<reference evidence="1 2" key="2">
    <citation type="submission" date="2017-10" db="EMBL/GenBank/DDBJ databases">
        <title>Extensive intraspecific genome diversity in a model arbuscular mycorrhizal fungus.</title>
        <authorList>
            <person name="Chen E.C.H."/>
            <person name="Morin E."/>
            <person name="Baudet D."/>
            <person name="Noel J."/>
            <person name="Ndikumana S."/>
            <person name="Charron P."/>
            <person name="St-Onge C."/>
            <person name="Giorgi J."/>
            <person name="Grigoriev I.V."/>
            <person name="Roux C."/>
            <person name="Martin F.M."/>
            <person name="Corradi N."/>
        </authorList>
    </citation>
    <scope>NUCLEOTIDE SEQUENCE [LARGE SCALE GENOMIC DNA]</scope>
    <source>
        <strain evidence="1 2">C2</strain>
    </source>
</reference>
<reference evidence="1 2" key="1">
    <citation type="submission" date="2016-04" db="EMBL/GenBank/DDBJ databases">
        <title>Genome analyses suggest a sexual origin of heterokaryosis in a supposedly ancient asexual fungus.</title>
        <authorList>
            <person name="Ropars J."/>
            <person name="Sedzielewska K."/>
            <person name="Noel J."/>
            <person name="Charron P."/>
            <person name="Farinelli L."/>
            <person name="Marton T."/>
            <person name="Kruger M."/>
            <person name="Pelin A."/>
            <person name="Brachmann A."/>
            <person name="Corradi N."/>
        </authorList>
    </citation>
    <scope>NUCLEOTIDE SEQUENCE [LARGE SCALE GENOMIC DNA]</scope>
    <source>
        <strain evidence="1 2">C2</strain>
    </source>
</reference>
<name>A0A2N1M1N4_9GLOM</name>
<comment type="caution">
    <text evidence="1">The sequence shown here is derived from an EMBL/GenBank/DDBJ whole genome shotgun (WGS) entry which is preliminary data.</text>
</comment>
<protein>
    <submittedName>
        <fullName evidence="1">Uncharacterized protein</fullName>
    </submittedName>
</protein>
<organism evidence="1 2">
    <name type="scientific">Rhizophagus irregularis</name>
    <dbReference type="NCBI Taxonomy" id="588596"/>
    <lineage>
        <taxon>Eukaryota</taxon>
        <taxon>Fungi</taxon>
        <taxon>Fungi incertae sedis</taxon>
        <taxon>Mucoromycota</taxon>
        <taxon>Glomeromycotina</taxon>
        <taxon>Glomeromycetes</taxon>
        <taxon>Glomerales</taxon>
        <taxon>Glomeraceae</taxon>
        <taxon>Rhizophagus</taxon>
    </lineage>
</organism>
<sequence length="62" mass="7420">MYDKKVKVDKNELITWNNNNNQKIMMKIHLVGENKESRIINHRKEKNSNNKTYGNMIICVKD</sequence>
<gene>
    <name evidence="1" type="ORF">RhiirC2_802085</name>
</gene>
<proteinExistence type="predicted"/>
<dbReference type="EMBL" id="LLXL01007333">
    <property type="protein sequence ID" value="PKK55555.1"/>
    <property type="molecule type" value="Genomic_DNA"/>
</dbReference>
<dbReference type="Proteomes" id="UP000233469">
    <property type="component" value="Unassembled WGS sequence"/>
</dbReference>
<evidence type="ECO:0000313" key="1">
    <source>
        <dbReference type="EMBL" id="PKK55555.1"/>
    </source>
</evidence>